<accession>A0A3E0I565</accession>
<dbReference type="PRINTS" id="PR00455">
    <property type="entry name" value="HTHTETR"/>
</dbReference>
<dbReference type="InterPro" id="IPR023772">
    <property type="entry name" value="DNA-bd_HTH_TetR-type_CS"/>
</dbReference>
<dbReference type="PANTHER" id="PTHR30055">
    <property type="entry name" value="HTH-TYPE TRANSCRIPTIONAL REGULATOR RUTR"/>
    <property type="match status" value="1"/>
</dbReference>
<dbReference type="PANTHER" id="PTHR30055:SF226">
    <property type="entry name" value="HTH-TYPE TRANSCRIPTIONAL REGULATOR PKSA"/>
    <property type="match status" value="1"/>
</dbReference>
<sequence>MVPRPRDRRQQLIRAAAQLFWRHGFHRVGMTDIAAEVGIGASALYRHFRGKEDLLAAVVDESLDWLEAAMAQAPPDAAGTIATVAEVVLARREFGVLWDREGGRLPVAQRRAVRRRLRRAVERVAESIEDNGLMRARAITAVLASVSYHLGKVDAAQLCRISDALLTVELPAVPTESAVVGKDPQEPASRREALLAAATRLFAEHGYPSVSLADIGTAAGIAAPSVYSHFASKSDLLNDALTRYIESIWLSLHHILRTADGPADALGRAVDSYLSFATANPDLVRLLLSEAVNLPVEQQEAISRTWREFEAELVALLRRARPELAADPAPAFVLGAIGIVNGMTLVPSLRGQAEIGVFAHAVLWSA</sequence>
<dbReference type="GO" id="GO:0000976">
    <property type="term" value="F:transcription cis-regulatory region binding"/>
    <property type="evidence" value="ECO:0007669"/>
    <property type="project" value="TreeGrafter"/>
</dbReference>
<dbReference type="PROSITE" id="PS50977">
    <property type="entry name" value="HTH_TETR_2"/>
    <property type="match status" value="2"/>
</dbReference>
<gene>
    <name evidence="4" type="ORF">BCF44_102119</name>
</gene>
<dbReference type="EMBL" id="QUNO01000002">
    <property type="protein sequence ID" value="REH53898.1"/>
    <property type="molecule type" value="Genomic_DNA"/>
</dbReference>
<feature type="domain" description="HTH tetR-type" evidence="3">
    <location>
        <begin position="188"/>
        <end position="248"/>
    </location>
</feature>
<dbReference type="InterPro" id="IPR036271">
    <property type="entry name" value="Tet_transcr_reg_TetR-rel_C_sf"/>
</dbReference>
<comment type="caution">
    <text evidence="4">The sequence shown here is derived from an EMBL/GenBank/DDBJ whole genome shotgun (WGS) entry which is preliminary data.</text>
</comment>
<dbReference type="InterPro" id="IPR050109">
    <property type="entry name" value="HTH-type_TetR-like_transc_reg"/>
</dbReference>
<dbReference type="Pfam" id="PF00440">
    <property type="entry name" value="TetR_N"/>
    <property type="match status" value="2"/>
</dbReference>
<dbReference type="AlphaFoldDB" id="A0A3E0I565"/>
<reference evidence="4 5" key="1">
    <citation type="submission" date="2018-08" db="EMBL/GenBank/DDBJ databases">
        <title>Genomic Encyclopedia of Archaeal and Bacterial Type Strains, Phase II (KMG-II): from individual species to whole genera.</title>
        <authorList>
            <person name="Goeker M."/>
        </authorList>
    </citation>
    <scope>NUCLEOTIDE SEQUENCE [LARGE SCALE GENOMIC DNA]</scope>
    <source>
        <strain evidence="4 5">DSM 45791</strain>
    </source>
</reference>
<keyword evidence="5" id="KW-1185">Reference proteome</keyword>
<dbReference type="Gene3D" id="1.10.10.60">
    <property type="entry name" value="Homeodomain-like"/>
    <property type="match status" value="2"/>
</dbReference>
<dbReference type="Proteomes" id="UP000256269">
    <property type="component" value="Unassembled WGS sequence"/>
</dbReference>
<dbReference type="GO" id="GO:0003700">
    <property type="term" value="F:DNA-binding transcription factor activity"/>
    <property type="evidence" value="ECO:0007669"/>
    <property type="project" value="TreeGrafter"/>
</dbReference>
<evidence type="ECO:0000256" key="2">
    <source>
        <dbReference type="PROSITE-ProRule" id="PRU00335"/>
    </source>
</evidence>
<dbReference type="SUPFAM" id="SSF48498">
    <property type="entry name" value="Tetracyclin repressor-like, C-terminal domain"/>
    <property type="match status" value="1"/>
</dbReference>
<proteinExistence type="predicted"/>
<evidence type="ECO:0000256" key="1">
    <source>
        <dbReference type="ARBA" id="ARBA00023125"/>
    </source>
</evidence>
<evidence type="ECO:0000313" key="5">
    <source>
        <dbReference type="Proteomes" id="UP000256269"/>
    </source>
</evidence>
<keyword evidence="1 2" id="KW-0238">DNA-binding</keyword>
<evidence type="ECO:0000259" key="3">
    <source>
        <dbReference type="PROSITE" id="PS50977"/>
    </source>
</evidence>
<feature type="DNA-binding region" description="H-T-H motif" evidence="2">
    <location>
        <begin position="29"/>
        <end position="48"/>
    </location>
</feature>
<dbReference type="SUPFAM" id="SSF46689">
    <property type="entry name" value="Homeodomain-like"/>
    <property type="match status" value="2"/>
</dbReference>
<dbReference type="InterPro" id="IPR001647">
    <property type="entry name" value="HTH_TetR"/>
</dbReference>
<organism evidence="4 5">
    <name type="scientific">Kutzneria buriramensis</name>
    <dbReference type="NCBI Taxonomy" id="1045776"/>
    <lineage>
        <taxon>Bacteria</taxon>
        <taxon>Bacillati</taxon>
        <taxon>Actinomycetota</taxon>
        <taxon>Actinomycetes</taxon>
        <taxon>Pseudonocardiales</taxon>
        <taxon>Pseudonocardiaceae</taxon>
        <taxon>Kutzneria</taxon>
    </lineage>
</organism>
<feature type="domain" description="HTH tetR-type" evidence="3">
    <location>
        <begin position="6"/>
        <end position="66"/>
    </location>
</feature>
<protein>
    <submittedName>
        <fullName evidence="4">AcrR family transcriptional regulator</fullName>
    </submittedName>
</protein>
<dbReference type="RefSeq" id="WP_170217351.1">
    <property type="nucleotide sequence ID" value="NZ_CP144375.1"/>
</dbReference>
<evidence type="ECO:0000313" key="4">
    <source>
        <dbReference type="EMBL" id="REH53898.1"/>
    </source>
</evidence>
<name>A0A3E0I565_9PSEU</name>
<feature type="DNA-binding region" description="H-T-H motif" evidence="2">
    <location>
        <begin position="211"/>
        <end position="230"/>
    </location>
</feature>
<dbReference type="InterPro" id="IPR009057">
    <property type="entry name" value="Homeodomain-like_sf"/>
</dbReference>
<dbReference type="PROSITE" id="PS01081">
    <property type="entry name" value="HTH_TETR_1"/>
    <property type="match status" value="1"/>
</dbReference>
<dbReference type="Gene3D" id="1.10.357.10">
    <property type="entry name" value="Tetracycline Repressor, domain 2"/>
    <property type="match status" value="2"/>
</dbReference>